<feature type="region of interest" description="Disordered" evidence="3">
    <location>
        <begin position="168"/>
        <end position="222"/>
    </location>
</feature>
<dbReference type="CDD" id="cd00054">
    <property type="entry name" value="EGF_CA"/>
    <property type="match status" value="1"/>
</dbReference>
<evidence type="ECO:0000256" key="2">
    <source>
        <dbReference type="PROSITE-ProRule" id="PRU00076"/>
    </source>
</evidence>
<evidence type="ECO:0000256" key="4">
    <source>
        <dbReference type="SAM" id="SignalP"/>
    </source>
</evidence>
<feature type="compositionally biased region" description="Basic residues" evidence="3">
    <location>
        <begin position="203"/>
        <end position="212"/>
    </location>
</feature>
<keyword evidence="2" id="KW-0245">EGF-like domain</keyword>
<dbReference type="SUPFAM" id="SSF57196">
    <property type="entry name" value="EGF/Laminin"/>
    <property type="match status" value="1"/>
</dbReference>
<dbReference type="PROSITE" id="PS00022">
    <property type="entry name" value="EGF_1"/>
    <property type="match status" value="2"/>
</dbReference>
<dbReference type="RefSeq" id="XP_021099949.1">
    <property type="nucleotide sequence ID" value="XM_021244290.1"/>
</dbReference>
<dbReference type="SMART" id="SM00179">
    <property type="entry name" value="EGF_CA"/>
    <property type="match status" value="1"/>
</dbReference>
<evidence type="ECO:0000313" key="6">
    <source>
        <dbReference type="Proteomes" id="UP000694906"/>
    </source>
</evidence>
<feature type="domain" description="EGF-like" evidence="5">
    <location>
        <begin position="87"/>
        <end position="124"/>
    </location>
</feature>
<dbReference type="SMART" id="SM00181">
    <property type="entry name" value="EGF"/>
    <property type="match status" value="3"/>
</dbReference>
<feature type="signal peptide" evidence="4">
    <location>
        <begin position="1"/>
        <end position="23"/>
    </location>
</feature>
<dbReference type="InterPro" id="IPR050906">
    <property type="entry name" value="Notch_signaling"/>
</dbReference>
<dbReference type="Pfam" id="PF21700">
    <property type="entry name" value="EGF_DL_JAG"/>
    <property type="match status" value="1"/>
</dbReference>
<dbReference type="InterPro" id="IPR001881">
    <property type="entry name" value="EGF-like_Ca-bd_dom"/>
</dbReference>
<dbReference type="PROSITE" id="PS50026">
    <property type="entry name" value="EGF_3"/>
    <property type="match status" value="1"/>
</dbReference>
<evidence type="ECO:0000313" key="7">
    <source>
        <dbReference type="RefSeq" id="XP_021099949.1"/>
    </source>
</evidence>
<dbReference type="GO" id="GO:0005112">
    <property type="term" value="F:Notch binding"/>
    <property type="evidence" value="ECO:0007669"/>
    <property type="project" value="TreeGrafter"/>
</dbReference>
<sequence length="331" mass="36314">MTATAALLHVLLLLLAFGPDSSGAECLPVCDPKNGFCVDDVCRCQPGWQGDLCDQCVTFSGCVNGHCEEPGECICEDGWDGKLCNIDVRACTSTPCANNGTCMDLGSGHYECACVPGHSGKGCQKKDGPCVINGQFLRDRGQQLHPEPVRERRRVHRHRGRLSLPLPGWLHRQDLQPSGDHLHQQPVPERGHLPAAHPGPGRLLHHTGRAHRLGGAGHRDHHLHQQMRDLGVQPALQQHAAQEEEPAAALPQWGRHGGEHHLPREGQRNHLRQGGRRGGDLSSVPMGPSLFSGFRRAHHMRSVLIFVVEFAIFCVESGERYAYIYCLCVAV</sequence>
<dbReference type="PANTHER" id="PTHR24044:SF506">
    <property type="entry name" value="NEUROGENIC LOCUS NOTCH HOMOLOG PROTEIN 2-LIKE"/>
    <property type="match status" value="1"/>
</dbReference>
<comment type="caution">
    <text evidence="2">Lacks conserved residue(s) required for the propagation of feature annotation.</text>
</comment>
<dbReference type="Pfam" id="PF00008">
    <property type="entry name" value="EGF"/>
    <property type="match status" value="1"/>
</dbReference>
<feature type="disulfide bond" evidence="2">
    <location>
        <begin position="114"/>
        <end position="123"/>
    </location>
</feature>
<keyword evidence="6" id="KW-1185">Reference proteome</keyword>
<dbReference type="PROSITE" id="PS01186">
    <property type="entry name" value="EGF_2"/>
    <property type="match status" value="1"/>
</dbReference>
<dbReference type="PANTHER" id="PTHR24044">
    <property type="entry name" value="NOTCH LIGAND FAMILY MEMBER"/>
    <property type="match status" value="1"/>
</dbReference>
<feature type="region of interest" description="Disordered" evidence="3">
    <location>
        <begin position="235"/>
        <end position="284"/>
    </location>
</feature>
<feature type="compositionally biased region" description="Basic and acidic residues" evidence="3">
    <location>
        <begin position="256"/>
        <end position="268"/>
    </location>
</feature>
<feature type="chain" id="PRO_5043758162" evidence="4">
    <location>
        <begin position="24"/>
        <end position="331"/>
    </location>
</feature>
<gene>
    <name evidence="7" type="primary">Dlk1</name>
</gene>
<keyword evidence="4" id="KW-0732">Signal</keyword>
<keyword evidence="1 2" id="KW-1015">Disulfide bond</keyword>
<accession>A0AAX6RTM8</accession>
<evidence type="ECO:0000256" key="3">
    <source>
        <dbReference type="SAM" id="MobiDB-lite"/>
    </source>
</evidence>
<dbReference type="CTD" id="8788"/>
<dbReference type="GO" id="GO:0005509">
    <property type="term" value="F:calcium ion binding"/>
    <property type="evidence" value="ECO:0007669"/>
    <property type="project" value="InterPro"/>
</dbReference>
<dbReference type="Proteomes" id="UP000694906">
    <property type="component" value="Unplaced"/>
</dbReference>
<name>A0AAX6RTM8_HETGA</name>
<dbReference type="AlphaFoldDB" id="A0AAX6RTM8"/>
<protein>
    <submittedName>
        <fullName evidence="7">Protein delta homolog 1 isoform X2</fullName>
    </submittedName>
</protein>
<dbReference type="Gene3D" id="2.10.25.10">
    <property type="entry name" value="Laminin"/>
    <property type="match status" value="2"/>
</dbReference>
<dbReference type="InterPro" id="IPR000742">
    <property type="entry name" value="EGF"/>
</dbReference>
<organism evidence="6 7">
    <name type="scientific">Heterocephalus glaber</name>
    <name type="common">Naked mole rat</name>
    <dbReference type="NCBI Taxonomy" id="10181"/>
    <lineage>
        <taxon>Eukaryota</taxon>
        <taxon>Metazoa</taxon>
        <taxon>Chordata</taxon>
        <taxon>Craniata</taxon>
        <taxon>Vertebrata</taxon>
        <taxon>Euteleostomi</taxon>
        <taxon>Mammalia</taxon>
        <taxon>Eutheria</taxon>
        <taxon>Euarchontoglires</taxon>
        <taxon>Glires</taxon>
        <taxon>Rodentia</taxon>
        <taxon>Hystricomorpha</taxon>
        <taxon>Bathyergidae</taxon>
        <taxon>Heterocephalus</taxon>
    </lineage>
</organism>
<reference evidence="7" key="1">
    <citation type="submission" date="2025-08" db="UniProtKB">
        <authorList>
            <consortium name="RefSeq"/>
        </authorList>
    </citation>
    <scope>IDENTIFICATION</scope>
</reference>
<evidence type="ECO:0000259" key="5">
    <source>
        <dbReference type="PROSITE" id="PS50026"/>
    </source>
</evidence>
<dbReference type="GeneID" id="101700819"/>
<proteinExistence type="predicted"/>
<evidence type="ECO:0000256" key="1">
    <source>
        <dbReference type="ARBA" id="ARBA00023157"/>
    </source>
</evidence>